<feature type="domain" description="ATPase F1/V1/A1 complex alpha/beta subunit nucleotide-binding" evidence="9">
    <location>
        <begin position="130"/>
        <end position="348"/>
    </location>
</feature>
<comment type="subunit">
    <text evidence="8">Has multiple subunits with at least A(3), B(3), C, D, E, F, H, I and proteolipid K(x).</text>
</comment>
<evidence type="ECO:0000259" key="10">
    <source>
        <dbReference type="Pfam" id="PF02874"/>
    </source>
</evidence>
<dbReference type="eggNOG" id="arCOG00865">
    <property type="taxonomic scope" value="Archaea"/>
</dbReference>
<evidence type="ECO:0000256" key="8">
    <source>
        <dbReference type="HAMAP-Rule" id="MF_00310"/>
    </source>
</evidence>
<dbReference type="GO" id="GO:0033178">
    <property type="term" value="C:proton-transporting two-sector ATPase complex, catalytic domain"/>
    <property type="evidence" value="ECO:0007669"/>
    <property type="project" value="InterPro"/>
</dbReference>
<dbReference type="Pfam" id="PF02874">
    <property type="entry name" value="ATP-synt_ab_N"/>
    <property type="match status" value="1"/>
</dbReference>
<keyword evidence="13" id="KW-1185">Reference proteome</keyword>
<proteinExistence type="inferred from homology"/>
<dbReference type="Gene3D" id="3.40.50.12240">
    <property type="match status" value="1"/>
</dbReference>
<keyword evidence="4 8" id="KW-0375">Hydrogen ion transport</keyword>
<dbReference type="SUPFAM" id="SSF47917">
    <property type="entry name" value="C-terminal domain of alpha and beta subunits of F1 ATP synthase"/>
    <property type="match status" value="1"/>
</dbReference>
<dbReference type="SUPFAM" id="SSF52540">
    <property type="entry name" value="P-loop containing nucleoside triphosphate hydrolases"/>
    <property type="match status" value="1"/>
</dbReference>
<keyword evidence="3 8" id="KW-1003">Cell membrane</keyword>
<feature type="domain" description="ATPase F1/V1/A1 complex alpha/beta subunit N-terminal" evidence="10">
    <location>
        <begin position="8"/>
        <end position="73"/>
    </location>
</feature>
<dbReference type="InterPro" id="IPR055190">
    <property type="entry name" value="ATP-synt_VA_C"/>
</dbReference>
<feature type="domain" description="ATP synthase A/B type C-terminal" evidence="11">
    <location>
        <begin position="354"/>
        <end position="452"/>
    </location>
</feature>
<dbReference type="GeneID" id="8740340"/>
<dbReference type="NCBIfam" id="TIGR01041">
    <property type="entry name" value="ATP_syn_B_arch"/>
    <property type="match status" value="1"/>
</dbReference>
<dbReference type="EMBL" id="CP001857">
    <property type="protein sequence ID" value="ADB58693.1"/>
    <property type="molecule type" value="Genomic_DNA"/>
</dbReference>
<comment type="function">
    <text evidence="8">Component of the A-type ATP synthase that produces ATP from ADP in the presence of a proton gradient across the membrane. The B chain is a regulatory subunit.</text>
</comment>
<dbReference type="RefSeq" id="WP_012941028.1">
    <property type="nucleotide sequence ID" value="NC_013741.1"/>
</dbReference>
<dbReference type="PANTHER" id="PTHR43389:SF4">
    <property type="entry name" value="V-TYPE PROTON ATPASE SUBUNIT B"/>
    <property type="match status" value="1"/>
</dbReference>
<reference evidence="12 13" key="1">
    <citation type="journal article" date="2010" name="Stand. Genomic Sci.">
        <title>Complete genome sequence of Archaeoglobus profundus type strain (AV18).</title>
        <authorList>
            <person name="von Jan M."/>
            <person name="Lapidus A."/>
            <person name="Del Rio T.G."/>
            <person name="Copeland A."/>
            <person name="Tice H."/>
            <person name="Cheng J.F."/>
            <person name="Lucas S."/>
            <person name="Chen F."/>
            <person name="Nolan M."/>
            <person name="Goodwin L."/>
            <person name="Han C."/>
            <person name="Pitluck S."/>
            <person name="Liolios K."/>
            <person name="Ivanova N."/>
            <person name="Mavromatis K."/>
            <person name="Ovchinnikova G."/>
            <person name="Chertkov O."/>
            <person name="Pati A."/>
            <person name="Chen A."/>
            <person name="Palaniappan K."/>
            <person name="Land M."/>
            <person name="Hauser L."/>
            <person name="Chang Y.J."/>
            <person name="Jeffries C.D."/>
            <person name="Saunders E."/>
            <person name="Brettin T."/>
            <person name="Detter J.C."/>
            <person name="Chain P."/>
            <person name="Eichinger K."/>
            <person name="Huber H."/>
            <person name="Spring S."/>
            <person name="Rohde M."/>
            <person name="Goker M."/>
            <person name="Wirth R."/>
            <person name="Woyke T."/>
            <person name="Bristow J."/>
            <person name="Eisen J.A."/>
            <person name="Markowitz V."/>
            <person name="Hugenholtz P."/>
            <person name="Kyrpides N.C."/>
            <person name="Klenk H.P."/>
        </authorList>
    </citation>
    <scope>NUCLEOTIDE SEQUENCE [LARGE SCALE GENOMIC DNA]</scope>
    <source>
        <strain evidence="13">DSM 5631 / JCM 9629 / NBRC 100127 / Av18</strain>
    </source>
</reference>
<dbReference type="InterPro" id="IPR004100">
    <property type="entry name" value="ATPase_F1/V1/A1_a/bsu_N"/>
</dbReference>
<dbReference type="InterPro" id="IPR000194">
    <property type="entry name" value="ATPase_F1/V1/A1_a/bsu_nucl-bd"/>
</dbReference>
<dbReference type="STRING" id="572546.Arcpr_1647"/>
<name>D2REZ9_ARCPA</name>
<keyword evidence="12" id="KW-0378">Hydrolase</keyword>
<dbReference type="GO" id="GO:0046933">
    <property type="term" value="F:proton-transporting ATP synthase activity, rotational mechanism"/>
    <property type="evidence" value="ECO:0007669"/>
    <property type="project" value="UniProtKB-UniRule"/>
</dbReference>
<evidence type="ECO:0000259" key="11">
    <source>
        <dbReference type="Pfam" id="PF22919"/>
    </source>
</evidence>
<gene>
    <name evidence="8" type="primary">atpB</name>
    <name evidence="12" type="ordered locus">Arcpr_1647</name>
</gene>
<evidence type="ECO:0000256" key="6">
    <source>
        <dbReference type="ARBA" id="ARBA00023136"/>
    </source>
</evidence>
<organism evidence="12 13">
    <name type="scientific">Archaeoglobus profundus (strain DSM 5631 / JCM 9629 / NBRC 100127 / Av18)</name>
    <dbReference type="NCBI Taxonomy" id="572546"/>
    <lineage>
        <taxon>Archaea</taxon>
        <taxon>Methanobacteriati</taxon>
        <taxon>Methanobacteriota</taxon>
        <taxon>Archaeoglobi</taxon>
        <taxon>Archaeoglobales</taxon>
        <taxon>Archaeoglobaceae</taxon>
        <taxon>Archaeoglobus</taxon>
    </lineage>
</organism>
<comment type="similarity">
    <text evidence="1 8">Belongs to the ATPase alpha/beta chains family.</text>
</comment>
<sequence>MGKEYKTITDIAGPLVFLEKTEPVAYGELVTITLPDGSTRRGQVLDTAKDFVVVQVFEGTRGLDKSCSVRFTGDVVKLNCSKDMLGRILSGSGEPIDGGPKIVPEERRPIIGAAINPYARQYPREFIQTGISAIDGMNTLVRGQKLPIFSGSGLPHNDIALQIARQAKVRGQEEEFAIVFAAMGITYEEAHQFMKEFERTGALERAVVFLNLASDPAIERLITPRMALTAAEFLAYEYDYHILVILTDMTNYCEALREISAAREEVPGRRGYPGYMYTDLATIYERAGRIRGRKGTITQMPILTMPGDDITHPIPDLTGYITEGQIVLSRELHAKGIYPPIDVLPSLSRLMKEGIGPGMTREDHKEWNDQMYAAYAEGVDLRGLVAIVGEEALSERDRRYLKFADEFERRFVNQGKYEDRDIEYTLDLGWELLAILPEEELTKIRPEYIKKYHPKYRKKAATEEGEAA</sequence>
<evidence type="ECO:0000313" key="12">
    <source>
        <dbReference type="EMBL" id="ADB58693.1"/>
    </source>
</evidence>
<dbReference type="CDD" id="cd18118">
    <property type="entry name" value="ATP-synt_V_A-type_beta_N"/>
    <property type="match status" value="1"/>
</dbReference>
<keyword evidence="2 8" id="KW-0813">Transport</keyword>
<dbReference type="CDD" id="cd01135">
    <property type="entry name" value="V_A-ATPase_B"/>
    <property type="match status" value="1"/>
</dbReference>
<evidence type="ECO:0000256" key="5">
    <source>
        <dbReference type="ARBA" id="ARBA00023065"/>
    </source>
</evidence>
<evidence type="ECO:0000256" key="1">
    <source>
        <dbReference type="ARBA" id="ARBA00008936"/>
    </source>
</evidence>
<dbReference type="PIRSF" id="PIRSF039114">
    <property type="entry name" value="V-ATPsynth_beta/V-ATPase_B"/>
    <property type="match status" value="1"/>
</dbReference>
<dbReference type="InterPro" id="IPR027417">
    <property type="entry name" value="P-loop_NTPase"/>
</dbReference>
<dbReference type="PROSITE" id="PS00152">
    <property type="entry name" value="ATPASE_ALPHA_BETA"/>
    <property type="match status" value="1"/>
</dbReference>
<dbReference type="CDD" id="cd18112">
    <property type="entry name" value="ATP-synt_V_A-type_beta_C"/>
    <property type="match status" value="1"/>
</dbReference>
<evidence type="ECO:0000256" key="3">
    <source>
        <dbReference type="ARBA" id="ARBA00022475"/>
    </source>
</evidence>
<keyword evidence="5 8" id="KW-0406">Ion transport</keyword>
<dbReference type="PANTHER" id="PTHR43389">
    <property type="entry name" value="V-TYPE PROTON ATPASE SUBUNIT B"/>
    <property type="match status" value="1"/>
</dbReference>
<evidence type="ECO:0000256" key="4">
    <source>
        <dbReference type="ARBA" id="ARBA00022781"/>
    </source>
</evidence>
<dbReference type="GO" id="GO:0016787">
    <property type="term" value="F:hydrolase activity"/>
    <property type="evidence" value="ECO:0007669"/>
    <property type="project" value="UniProtKB-KW"/>
</dbReference>
<dbReference type="GO" id="GO:0005886">
    <property type="term" value="C:plasma membrane"/>
    <property type="evidence" value="ECO:0007669"/>
    <property type="project" value="UniProtKB-SubCell"/>
</dbReference>
<evidence type="ECO:0000259" key="9">
    <source>
        <dbReference type="Pfam" id="PF00006"/>
    </source>
</evidence>
<dbReference type="OrthoDB" id="32941at2157"/>
<dbReference type="PaxDb" id="572546-Arcpr_1647"/>
<dbReference type="Proteomes" id="UP000001901">
    <property type="component" value="Chromosome"/>
</dbReference>
<evidence type="ECO:0000256" key="7">
    <source>
        <dbReference type="ARBA" id="ARBA00023310"/>
    </source>
</evidence>
<dbReference type="InterPro" id="IPR020003">
    <property type="entry name" value="ATPase_a/bsu_AS"/>
</dbReference>
<dbReference type="KEGG" id="apo:Arcpr_1647"/>
<dbReference type="InterPro" id="IPR022879">
    <property type="entry name" value="V-ATPase_su_B/beta"/>
</dbReference>
<accession>D2REZ9</accession>
<dbReference type="GO" id="GO:0042777">
    <property type="term" value="P:proton motive force-driven plasma membrane ATP synthesis"/>
    <property type="evidence" value="ECO:0007669"/>
    <property type="project" value="UniProtKB-UniRule"/>
</dbReference>
<dbReference type="GO" id="GO:0005524">
    <property type="term" value="F:ATP binding"/>
    <property type="evidence" value="ECO:0007669"/>
    <property type="project" value="UniProtKB-UniRule"/>
</dbReference>
<dbReference type="NCBIfam" id="NF003235">
    <property type="entry name" value="PRK04196.1"/>
    <property type="match status" value="1"/>
</dbReference>
<keyword evidence="6 8" id="KW-0472">Membrane</keyword>
<dbReference type="HOGENOM" id="CLU_022916_0_0_2"/>
<dbReference type="Pfam" id="PF00006">
    <property type="entry name" value="ATP-synt_ab"/>
    <property type="match status" value="1"/>
</dbReference>
<dbReference type="AlphaFoldDB" id="D2REZ9"/>
<dbReference type="InterPro" id="IPR005724">
    <property type="entry name" value="ATPase_A1-cplx_bsu"/>
</dbReference>
<protein>
    <recommendedName>
        <fullName evidence="8">A-type ATP synthase subunit B</fullName>
    </recommendedName>
</protein>
<dbReference type="HAMAP" id="MF_00310">
    <property type="entry name" value="ATP_synth_B_arch"/>
    <property type="match status" value="1"/>
</dbReference>
<evidence type="ECO:0000256" key="2">
    <source>
        <dbReference type="ARBA" id="ARBA00022448"/>
    </source>
</evidence>
<evidence type="ECO:0000313" key="13">
    <source>
        <dbReference type="Proteomes" id="UP000001901"/>
    </source>
</evidence>
<dbReference type="Pfam" id="PF22919">
    <property type="entry name" value="ATP-synt_VA_C"/>
    <property type="match status" value="1"/>
</dbReference>
<keyword evidence="7 8" id="KW-0066">ATP synthesis</keyword>
<comment type="subcellular location">
    <subcellularLocation>
        <location evidence="8">Cell membrane</location>
        <topology evidence="8">Peripheral membrane protein</topology>
    </subcellularLocation>
</comment>